<dbReference type="EMBL" id="CAJVPP010000794">
    <property type="protein sequence ID" value="CAG8512527.1"/>
    <property type="molecule type" value="Genomic_DNA"/>
</dbReference>
<keyword evidence="2" id="KW-1185">Reference proteome</keyword>
<protein>
    <submittedName>
        <fullName evidence="1">16684_t:CDS:1</fullName>
    </submittedName>
</protein>
<comment type="caution">
    <text evidence="1">The sequence shown here is derived from an EMBL/GenBank/DDBJ whole genome shotgun (WGS) entry which is preliminary data.</text>
</comment>
<evidence type="ECO:0000313" key="1">
    <source>
        <dbReference type="EMBL" id="CAG8512527.1"/>
    </source>
</evidence>
<gene>
    <name evidence="1" type="ORF">FMOSSE_LOCUS4613</name>
</gene>
<reference evidence="1" key="1">
    <citation type="submission" date="2021-06" db="EMBL/GenBank/DDBJ databases">
        <authorList>
            <person name="Kallberg Y."/>
            <person name="Tangrot J."/>
            <person name="Rosling A."/>
        </authorList>
    </citation>
    <scope>NUCLEOTIDE SEQUENCE</scope>
    <source>
        <strain evidence="1">87-6 pot B 2015</strain>
    </source>
</reference>
<accession>A0A9N9F6M1</accession>
<evidence type="ECO:0000313" key="2">
    <source>
        <dbReference type="Proteomes" id="UP000789375"/>
    </source>
</evidence>
<sequence>MNKVTAFGTQADKAISEDYDYAKFTNKEEISSGSYGNISRANWNGSDTVMVLKFSYNSDIKKSLMRNGFH</sequence>
<name>A0A9N9F6M1_FUNMO</name>
<dbReference type="Gene3D" id="3.30.200.20">
    <property type="entry name" value="Phosphorylase Kinase, domain 1"/>
    <property type="match status" value="1"/>
</dbReference>
<organism evidence="1 2">
    <name type="scientific">Funneliformis mosseae</name>
    <name type="common">Endomycorrhizal fungus</name>
    <name type="synonym">Glomus mosseae</name>
    <dbReference type="NCBI Taxonomy" id="27381"/>
    <lineage>
        <taxon>Eukaryota</taxon>
        <taxon>Fungi</taxon>
        <taxon>Fungi incertae sedis</taxon>
        <taxon>Mucoromycota</taxon>
        <taxon>Glomeromycotina</taxon>
        <taxon>Glomeromycetes</taxon>
        <taxon>Glomerales</taxon>
        <taxon>Glomeraceae</taxon>
        <taxon>Funneliformis</taxon>
    </lineage>
</organism>
<dbReference type="AlphaFoldDB" id="A0A9N9F6M1"/>
<dbReference type="Proteomes" id="UP000789375">
    <property type="component" value="Unassembled WGS sequence"/>
</dbReference>
<proteinExistence type="predicted"/>